<proteinExistence type="predicted"/>
<dbReference type="EMBL" id="VRMG01000011">
    <property type="protein sequence ID" value="TXN28772.1"/>
    <property type="molecule type" value="Genomic_DNA"/>
</dbReference>
<keyword evidence="2" id="KW-1185">Reference proteome</keyword>
<organism evidence="1 2">
    <name type="scientific">Lacisediminihabitans profunda</name>
    <dbReference type="NCBI Taxonomy" id="2594790"/>
    <lineage>
        <taxon>Bacteria</taxon>
        <taxon>Bacillati</taxon>
        <taxon>Actinomycetota</taxon>
        <taxon>Actinomycetes</taxon>
        <taxon>Micrococcales</taxon>
        <taxon>Microbacteriaceae</taxon>
        <taxon>Lacisediminihabitans</taxon>
    </lineage>
</organism>
<gene>
    <name evidence="1" type="ORF">FVP33_16400</name>
</gene>
<reference evidence="1 2" key="1">
    <citation type="submission" date="2019-08" db="EMBL/GenBank/DDBJ databases">
        <title>Bacterial whole genome sequence for Glaciihabitans sp. CHu50b-6-2.</title>
        <authorList>
            <person name="Jin L."/>
        </authorList>
    </citation>
    <scope>NUCLEOTIDE SEQUENCE [LARGE SCALE GENOMIC DNA]</scope>
    <source>
        <strain evidence="1 2">CHu50b-6-2</strain>
    </source>
</reference>
<comment type="caution">
    <text evidence="1">The sequence shown here is derived from an EMBL/GenBank/DDBJ whole genome shotgun (WGS) entry which is preliminary data.</text>
</comment>
<accession>A0A5C8UKA0</accession>
<dbReference type="RefSeq" id="WP_147784769.1">
    <property type="nucleotide sequence ID" value="NZ_VRMG01000011.1"/>
</dbReference>
<dbReference type="AlphaFoldDB" id="A0A5C8UKA0"/>
<dbReference type="Proteomes" id="UP000321379">
    <property type="component" value="Unassembled WGS sequence"/>
</dbReference>
<sequence length="200" mass="22089">MRWDNLFDDLEGQLEQELSAEEIDLRAEEERLRLARMSLRDRLVAIREHGPAGVGAPIRLLLGAGRVVSVAPMTFGRDWFSADLVDESPRRSQCIVPLAAIAGLLLTRDQVVSSLGAASVAESGRSLSGRLGFGFVLRDLCRRRREVDIDIAAGAQHGTIDRVGRDHLDLALHDPGTPRRESAVRQLRVVPFAQVELVRL</sequence>
<evidence type="ECO:0000313" key="2">
    <source>
        <dbReference type="Proteomes" id="UP000321379"/>
    </source>
</evidence>
<name>A0A5C8UKA0_9MICO</name>
<evidence type="ECO:0000313" key="1">
    <source>
        <dbReference type="EMBL" id="TXN28772.1"/>
    </source>
</evidence>
<protein>
    <submittedName>
        <fullName evidence="1">Uncharacterized protein</fullName>
    </submittedName>
</protein>